<keyword evidence="1" id="KW-1133">Transmembrane helix</keyword>
<dbReference type="EMBL" id="JAFBDR010000008">
    <property type="protein sequence ID" value="MBM7571317.1"/>
    <property type="molecule type" value="Genomic_DNA"/>
</dbReference>
<dbReference type="Proteomes" id="UP001296943">
    <property type="component" value="Unassembled WGS sequence"/>
</dbReference>
<organism evidence="2 3">
    <name type="scientific">Aquibacillus albus</name>
    <dbReference type="NCBI Taxonomy" id="1168171"/>
    <lineage>
        <taxon>Bacteria</taxon>
        <taxon>Bacillati</taxon>
        <taxon>Bacillota</taxon>
        <taxon>Bacilli</taxon>
        <taxon>Bacillales</taxon>
        <taxon>Bacillaceae</taxon>
        <taxon>Aquibacillus</taxon>
    </lineage>
</organism>
<evidence type="ECO:0008006" key="4">
    <source>
        <dbReference type="Google" id="ProtNLM"/>
    </source>
</evidence>
<feature type="transmembrane region" description="Helical" evidence="1">
    <location>
        <begin position="59"/>
        <end position="80"/>
    </location>
</feature>
<feature type="transmembrane region" description="Helical" evidence="1">
    <location>
        <begin position="86"/>
        <end position="107"/>
    </location>
</feature>
<keyword evidence="3" id="KW-1185">Reference proteome</keyword>
<reference evidence="2 3" key="1">
    <citation type="submission" date="2021-01" db="EMBL/GenBank/DDBJ databases">
        <title>Genomic Encyclopedia of Type Strains, Phase IV (KMG-IV): sequencing the most valuable type-strain genomes for metagenomic binning, comparative biology and taxonomic classification.</title>
        <authorList>
            <person name="Goeker M."/>
        </authorList>
    </citation>
    <scope>NUCLEOTIDE SEQUENCE [LARGE SCALE GENOMIC DNA]</scope>
    <source>
        <strain evidence="2 3">DSM 23711</strain>
    </source>
</reference>
<evidence type="ECO:0000313" key="2">
    <source>
        <dbReference type="EMBL" id="MBM7571317.1"/>
    </source>
</evidence>
<evidence type="ECO:0000256" key="1">
    <source>
        <dbReference type="SAM" id="Phobius"/>
    </source>
</evidence>
<keyword evidence="1" id="KW-0812">Transmembrane</keyword>
<keyword evidence="1" id="KW-0472">Membrane</keyword>
<dbReference type="RefSeq" id="WP_239584272.1">
    <property type="nucleotide sequence ID" value="NZ_JAFBDR010000008.1"/>
</dbReference>
<accession>A0ABS2MZM6</accession>
<comment type="caution">
    <text evidence="2">The sequence shown here is derived from an EMBL/GenBank/DDBJ whole genome shotgun (WGS) entry which is preliminary data.</text>
</comment>
<sequence>MIHILVIATFENSTFIELAISALEQKGIPKEKIFAAPLDKRTEPRQLFDTIHKADGFSLFDAGAILGTCGMLLGAVYGYVLTWGPILWGIIGAVGGILIGFVIKLLMIKKSRLGSKKITSEIVLMIRCEEHQWETVEKILWDNIALGMTRIDK</sequence>
<name>A0ABS2MZM6_9BACI</name>
<gene>
    <name evidence="2" type="ORF">JOC48_001813</name>
</gene>
<protein>
    <recommendedName>
        <fullName evidence="4">DUF1269 domain-containing protein</fullName>
    </recommendedName>
</protein>
<evidence type="ECO:0000313" key="3">
    <source>
        <dbReference type="Proteomes" id="UP001296943"/>
    </source>
</evidence>
<proteinExistence type="predicted"/>